<feature type="region of interest" description="Disordered" evidence="1">
    <location>
        <begin position="1"/>
        <end position="48"/>
    </location>
</feature>
<dbReference type="AlphaFoldDB" id="F6QB12"/>
<dbReference type="EMBL" id="EAAA01001800">
    <property type="status" value="NOT_ANNOTATED_CDS"/>
    <property type="molecule type" value="Genomic_DNA"/>
</dbReference>
<sequence length="240" mass="27228">MLDDNRVTGMNKENADHVTNTAEQPSEPPTSASNDPQGDEVTTRKPTIEDIFAPPDVGQLLQKRKYHEAYVVSSRLMKFDSSFIGSKGLVDHCRCCMLVGEGEEAIRTRAQLKKLLIEKSQTTPHEIKEFADSIRGEGRDMEAILFFQIAAEFYENKLKAGLVGIANCCLGVRESIESMLSRDEELKSIVRTHVIPLMRGMRTMIQRSSDVGEEDRCLQEVWCLHRIEYTEYLVNDLDSR</sequence>
<reference evidence="2" key="3">
    <citation type="submission" date="2025-08" db="UniProtKB">
        <authorList>
            <consortium name="Ensembl"/>
        </authorList>
    </citation>
    <scope>IDENTIFICATION</scope>
</reference>
<evidence type="ECO:0000313" key="3">
    <source>
        <dbReference type="Proteomes" id="UP000008144"/>
    </source>
</evidence>
<proteinExistence type="predicted"/>
<dbReference type="HOGENOM" id="CLU_101215_0_0_1"/>
<protein>
    <submittedName>
        <fullName evidence="2">Uncharacterized protein</fullName>
    </submittedName>
</protein>
<accession>F6QB12</accession>
<reference evidence="3" key="1">
    <citation type="journal article" date="2002" name="Science">
        <title>The draft genome of Ciona intestinalis: insights into chordate and vertebrate origins.</title>
        <authorList>
            <person name="Dehal P."/>
            <person name="Satou Y."/>
            <person name="Campbell R.K."/>
            <person name="Chapman J."/>
            <person name="Degnan B."/>
            <person name="De Tomaso A."/>
            <person name="Davidson B."/>
            <person name="Di Gregorio A."/>
            <person name="Gelpke M."/>
            <person name="Goodstein D.M."/>
            <person name="Harafuji N."/>
            <person name="Hastings K.E."/>
            <person name="Ho I."/>
            <person name="Hotta K."/>
            <person name="Huang W."/>
            <person name="Kawashima T."/>
            <person name="Lemaire P."/>
            <person name="Martinez D."/>
            <person name="Meinertzhagen I.A."/>
            <person name="Necula S."/>
            <person name="Nonaka M."/>
            <person name="Putnam N."/>
            <person name="Rash S."/>
            <person name="Saiga H."/>
            <person name="Satake M."/>
            <person name="Terry A."/>
            <person name="Yamada L."/>
            <person name="Wang H.G."/>
            <person name="Awazu S."/>
            <person name="Azumi K."/>
            <person name="Boore J."/>
            <person name="Branno M."/>
            <person name="Chin-Bow S."/>
            <person name="DeSantis R."/>
            <person name="Doyle S."/>
            <person name="Francino P."/>
            <person name="Keys D.N."/>
            <person name="Haga S."/>
            <person name="Hayashi H."/>
            <person name="Hino K."/>
            <person name="Imai K.S."/>
            <person name="Inaba K."/>
            <person name="Kano S."/>
            <person name="Kobayashi K."/>
            <person name="Kobayashi M."/>
            <person name="Lee B.I."/>
            <person name="Makabe K.W."/>
            <person name="Manohar C."/>
            <person name="Matassi G."/>
            <person name="Medina M."/>
            <person name="Mochizuki Y."/>
            <person name="Mount S."/>
            <person name="Morishita T."/>
            <person name="Miura S."/>
            <person name="Nakayama A."/>
            <person name="Nishizaka S."/>
            <person name="Nomoto H."/>
            <person name="Ohta F."/>
            <person name="Oishi K."/>
            <person name="Rigoutsos I."/>
            <person name="Sano M."/>
            <person name="Sasaki A."/>
            <person name="Sasakura Y."/>
            <person name="Shoguchi E."/>
            <person name="Shin-i T."/>
            <person name="Spagnuolo A."/>
            <person name="Stainier D."/>
            <person name="Suzuki M.M."/>
            <person name="Tassy O."/>
            <person name="Takatori N."/>
            <person name="Tokuoka M."/>
            <person name="Yagi K."/>
            <person name="Yoshizaki F."/>
            <person name="Wada S."/>
            <person name="Zhang C."/>
            <person name="Hyatt P.D."/>
            <person name="Larimer F."/>
            <person name="Detter C."/>
            <person name="Doggett N."/>
            <person name="Glavina T."/>
            <person name="Hawkins T."/>
            <person name="Richardson P."/>
            <person name="Lucas S."/>
            <person name="Kohara Y."/>
            <person name="Levine M."/>
            <person name="Satoh N."/>
            <person name="Rokhsar D.S."/>
        </authorList>
    </citation>
    <scope>NUCLEOTIDE SEQUENCE [LARGE SCALE GENOMIC DNA]</scope>
</reference>
<reference evidence="2" key="4">
    <citation type="submission" date="2025-09" db="UniProtKB">
        <authorList>
            <consortium name="Ensembl"/>
        </authorList>
    </citation>
    <scope>IDENTIFICATION</scope>
</reference>
<keyword evidence="3" id="KW-1185">Reference proteome</keyword>
<dbReference type="GeneTree" id="ENSGT00390000004858"/>
<feature type="compositionally biased region" description="Polar residues" evidence="1">
    <location>
        <begin position="17"/>
        <end position="36"/>
    </location>
</feature>
<name>F6QB12_CIOIN</name>
<evidence type="ECO:0000313" key="2">
    <source>
        <dbReference type="Ensembl" id="ENSCINP00000018126.2"/>
    </source>
</evidence>
<reference evidence="2" key="2">
    <citation type="journal article" date="2008" name="Genome Biol.">
        <title>Improved genome assembly and evidence-based global gene model set for the chordate Ciona intestinalis: new insight into intron and operon populations.</title>
        <authorList>
            <person name="Satou Y."/>
            <person name="Mineta K."/>
            <person name="Ogasawara M."/>
            <person name="Sasakura Y."/>
            <person name="Shoguchi E."/>
            <person name="Ueno K."/>
            <person name="Yamada L."/>
            <person name="Matsumoto J."/>
            <person name="Wasserscheid J."/>
            <person name="Dewar K."/>
            <person name="Wiley G.B."/>
            <person name="Macmil S.L."/>
            <person name="Roe B.A."/>
            <person name="Zeller R.W."/>
            <person name="Hastings K.E."/>
            <person name="Lemaire P."/>
            <person name="Lindquist E."/>
            <person name="Endo T."/>
            <person name="Hotta K."/>
            <person name="Inaba K."/>
        </authorList>
    </citation>
    <scope>NUCLEOTIDE SEQUENCE [LARGE SCALE GENOMIC DNA]</scope>
    <source>
        <strain evidence="2">wild type</strain>
    </source>
</reference>
<dbReference type="InParanoid" id="F6QB12"/>
<dbReference type="Proteomes" id="UP000008144">
    <property type="component" value="Chromosome 3"/>
</dbReference>
<evidence type="ECO:0000256" key="1">
    <source>
        <dbReference type="SAM" id="MobiDB-lite"/>
    </source>
</evidence>
<organism evidence="2 3">
    <name type="scientific">Ciona intestinalis</name>
    <name type="common">Transparent sea squirt</name>
    <name type="synonym">Ascidia intestinalis</name>
    <dbReference type="NCBI Taxonomy" id="7719"/>
    <lineage>
        <taxon>Eukaryota</taxon>
        <taxon>Metazoa</taxon>
        <taxon>Chordata</taxon>
        <taxon>Tunicata</taxon>
        <taxon>Ascidiacea</taxon>
        <taxon>Phlebobranchia</taxon>
        <taxon>Cionidae</taxon>
        <taxon>Ciona</taxon>
    </lineage>
</organism>
<dbReference type="Ensembl" id="ENSCINT00000018126.2">
    <property type="protein sequence ID" value="ENSCINP00000018126.2"/>
    <property type="gene ID" value="ENSCING00000008914.2"/>
</dbReference>